<comment type="caution">
    <text evidence="2">The sequence shown here is derived from an EMBL/GenBank/DDBJ whole genome shotgun (WGS) entry which is preliminary data.</text>
</comment>
<feature type="compositionally biased region" description="Low complexity" evidence="1">
    <location>
        <begin position="37"/>
        <end position="75"/>
    </location>
</feature>
<keyword evidence="3" id="KW-1185">Reference proteome</keyword>
<evidence type="ECO:0008006" key="4">
    <source>
        <dbReference type="Google" id="ProtNLM"/>
    </source>
</evidence>
<feature type="compositionally biased region" description="Low complexity" evidence="1">
    <location>
        <begin position="84"/>
        <end position="99"/>
    </location>
</feature>
<feature type="compositionally biased region" description="Low complexity" evidence="1">
    <location>
        <begin position="179"/>
        <end position="207"/>
    </location>
</feature>
<dbReference type="EMBL" id="CAUYUJ010015049">
    <property type="protein sequence ID" value="CAK0849280.1"/>
    <property type="molecule type" value="Genomic_DNA"/>
</dbReference>
<accession>A0ABN9TSV3</accession>
<proteinExistence type="predicted"/>
<gene>
    <name evidence="2" type="ORF">PCOR1329_LOCUS42005</name>
</gene>
<evidence type="ECO:0000256" key="1">
    <source>
        <dbReference type="SAM" id="MobiDB-lite"/>
    </source>
</evidence>
<evidence type="ECO:0000313" key="3">
    <source>
        <dbReference type="Proteomes" id="UP001189429"/>
    </source>
</evidence>
<organism evidence="2 3">
    <name type="scientific">Prorocentrum cordatum</name>
    <dbReference type="NCBI Taxonomy" id="2364126"/>
    <lineage>
        <taxon>Eukaryota</taxon>
        <taxon>Sar</taxon>
        <taxon>Alveolata</taxon>
        <taxon>Dinophyceae</taxon>
        <taxon>Prorocentrales</taxon>
        <taxon>Prorocentraceae</taxon>
        <taxon>Prorocentrum</taxon>
    </lineage>
</organism>
<feature type="region of interest" description="Disordered" evidence="1">
    <location>
        <begin position="1"/>
        <end position="286"/>
    </location>
</feature>
<sequence length="286" mass="29610">MRRACSLQKAPGDCTVTQASSEPMGTPKGKRRRRALSRLPARAPPAAARRSSSPRPSRASAPRGGRTAPAGSSRRSPGRRPRGTRGPAPRSPPGRAGTAHHQDGLGAREGARVQVRGRVPAVSGREHAAAHLRQGLSLRRQRQRARVLGDQGAVSARAPPLELAGLLRQVPPSGRPPQLAGLLSSAPGSAPAEATAEATPAGAAGSARQPWAHQATRRPASIGGASGAGRREEEEEAEEESGRARLRTAAMGGRSPRGCTQPVGPPSRAKTALSWSALRHSGRGGR</sequence>
<evidence type="ECO:0000313" key="2">
    <source>
        <dbReference type="EMBL" id="CAK0849280.1"/>
    </source>
</evidence>
<protein>
    <recommendedName>
        <fullName evidence="4">Acylphosphatase</fullName>
    </recommendedName>
</protein>
<reference evidence="2" key="1">
    <citation type="submission" date="2023-10" db="EMBL/GenBank/DDBJ databases">
        <authorList>
            <person name="Chen Y."/>
            <person name="Shah S."/>
            <person name="Dougan E. K."/>
            <person name="Thang M."/>
            <person name="Chan C."/>
        </authorList>
    </citation>
    <scope>NUCLEOTIDE SEQUENCE [LARGE SCALE GENOMIC DNA]</scope>
</reference>
<dbReference type="Proteomes" id="UP001189429">
    <property type="component" value="Unassembled WGS sequence"/>
</dbReference>
<name>A0ABN9TSV3_9DINO</name>